<organism evidence="1 2">
    <name type="scientific">Shimia sagamensis</name>
    <dbReference type="NCBI Taxonomy" id="1566352"/>
    <lineage>
        <taxon>Bacteria</taxon>
        <taxon>Pseudomonadati</taxon>
        <taxon>Pseudomonadota</taxon>
        <taxon>Alphaproteobacteria</taxon>
        <taxon>Rhodobacterales</taxon>
        <taxon>Roseobacteraceae</taxon>
    </lineage>
</organism>
<reference evidence="1 2" key="1">
    <citation type="submission" date="2017-05" db="EMBL/GenBank/DDBJ databases">
        <authorList>
            <person name="Varghese N."/>
            <person name="Submissions S."/>
        </authorList>
    </citation>
    <scope>NUCLEOTIDE SEQUENCE [LARGE SCALE GENOMIC DNA]</scope>
    <source>
        <strain evidence="1 2">DSM 29734</strain>
    </source>
</reference>
<protein>
    <submittedName>
        <fullName evidence="1">Uncharacterized protein</fullName>
    </submittedName>
</protein>
<accession>A0ABY1PC31</accession>
<evidence type="ECO:0000313" key="1">
    <source>
        <dbReference type="EMBL" id="SMP29428.1"/>
    </source>
</evidence>
<name>A0ABY1PC31_9RHOB</name>
<evidence type="ECO:0000313" key="2">
    <source>
        <dbReference type="Proteomes" id="UP001157961"/>
    </source>
</evidence>
<keyword evidence="2" id="KW-1185">Reference proteome</keyword>
<gene>
    <name evidence="1" type="ORF">SAMN06265373_106209</name>
</gene>
<dbReference type="Proteomes" id="UP001157961">
    <property type="component" value="Unassembled WGS sequence"/>
</dbReference>
<dbReference type="EMBL" id="FXTY01000006">
    <property type="protein sequence ID" value="SMP29428.1"/>
    <property type="molecule type" value="Genomic_DNA"/>
</dbReference>
<comment type="caution">
    <text evidence="1">The sequence shown here is derived from an EMBL/GenBank/DDBJ whole genome shotgun (WGS) entry which is preliminary data.</text>
</comment>
<sequence length="135" mass="15127">MLLNGRRVVTEPHPKFQTLTSFLSAIPGIKIFSSGDLPSGGWWVKLDIDIRQGHAWHLVQELGYVLNNLSVQERLPTVFKPVSPPPYLNGGPSDYLSWVIECPEKSFAPGTAQKWLEGRLPNPAHKLSEWQGLDE</sequence>
<proteinExistence type="predicted"/>